<dbReference type="Pfam" id="PF00391">
    <property type="entry name" value="PEP-utilizers"/>
    <property type="match status" value="1"/>
</dbReference>
<keyword evidence="10 17" id="KW-0762">Sugar transport</keyword>
<feature type="binding site" evidence="19">
    <location>
        <position position="484"/>
    </location>
    <ligand>
        <name>phosphoenolpyruvate</name>
        <dbReference type="ChEBI" id="CHEBI:58702"/>
    </ligand>
</feature>
<evidence type="ECO:0000256" key="5">
    <source>
        <dbReference type="ARBA" id="ARBA00007837"/>
    </source>
</evidence>
<proteinExistence type="inferred from homology"/>
<evidence type="ECO:0000256" key="20">
    <source>
        <dbReference type="PIRSR" id="PIRSR000732-3"/>
    </source>
</evidence>
<evidence type="ECO:0000256" key="4">
    <source>
        <dbReference type="ARBA" id="ARBA00004496"/>
    </source>
</evidence>
<dbReference type="PIRSF" id="PIRSF000732">
    <property type="entry name" value="PTS_enzyme_I"/>
    <property type="match status" value="1"/>
</dbReference>
<dbReference type="InterPro" id="IPR000121">
    <property type="entry name" value="PEP_util_C"/>
</dbReference>
<keyword evidence="11 17" id="KW-0808">Transferase</keyword>
<keyword evidence="8 17" id="KW-0813">Transport</keyword>
<evidence type="ECO:0000256" key="12">
    <source>
        <dbReference type="ARBA" id="ARBA00022683"/>
    </source>
</evidence>
<dbReference type="GO" id="GO:0008965">
    <property type="term" value="F:phosphoenolpyruvate-protein phosphotransferase activity"/>
    <property type="evidence" value="ECO:0007669"/>
    <property type="project" value="UniProtKB-EC"/>
</dbReference>
<dbReference type="NCBIfam" id="TIGR01417">
    <property type="entry name" value="PTS_I_fam"/>
    <property type="match status" value="1"/>
</dbReference>
<evidence type="ECO:0000256" key="3">
    <source>
        <dbReference type="ARBA" id="ARBA00002728"/>
    </source>
</evidence>
<dbReference type="GO" id="GO:0009401">
    <property type="term" value="P:phosphoenolpyruvate-dependent sugar phosphotransferase system"/>
    <property type="evidence" value="ECO:0007669"/>
    <property type="project" value="UniProtKB-KW"/>
</dbReference>
<feature type="binding site" evidence="20">
    <location>
        <position position="474"/>
    </location>
    <ligand>
        <name>Mg(2+)</name>
        <dbReference type="ChEBI" id="CHEBI:18420"/>
    </ligand>
</feature>
<dbReference type="Proteomes" id="UP000184233">
    <property type="component" value="Unassembled WGS sequence"/>
</dbReference>
<dbReference type="InterPro" id="IPR006318">
    <property type="entry name" value="PTS_EI-like"/>
</dbReference>
<dbReference type="PANTHER" id="PTHR46244">
    <property type="entry name" value="PHOSPHOENOLPYRUVATE-PROTEIN PHOSPHOTRANSFERASE"/>
    <property type="match status" value="1"/>
</dbReference>
<dbReference type="InterPro" id="IPR036618">
    <property type="entry name" value="PtsI_HPr-bd_sf"/>
</dbReference>
<evidence type="ECO:0000313" key="25">
    <source>
        <dbReference type="Proteomes" id="UP000184233"/>
    </source>
</evidence>
<feature type="active site" description="Proton donor" evidence="18">
    <location>
        <position position="521"/>
    </location>
</feature>
<comment type="caution">
    <text evidence="24">The sequence shown here is derived from an EMBL/GenBank/DDBJ whole genome shotgun (WGS) entry which is preliminary data.</text>
</comment>
<organism evidence="24 25">
    <name type="scientific">Candidatus Kapaibacterium thiocyanatum</name>
    <dbReference type="NCBI Taxonomy" id="1895771"/>
    <lineage>
        <taxon>Bacteria</taxon>
        <taxon>Pseudomonadati</taxon>
        <taxon>Candidatus Kapaibacteriota</taxon>
        <taxon>Candidatus Kapaibacteriia</taxon>
        <taxon>Candidatus Kapaibacteriales</taxon>
        <taxon>Candidatus Kapaibacteriaceae</taxon>
        <taxon>Candidatus Kapaibacterium</taxon>
    </lineage>
</organism>
<comment type="function">
    <text evidence="3 17">General (non sugar-specific) component of the phosphoenolpyruvate-dependent sugar phosphotransferase system (sugar PTS). This major carbohydrate active-transport system catalyzes the phosphorylation of incoming sugar substrates concomitantly with their translocation across the cell membrane. Enzyme I transfers the phosphoryl group from phosphoenolpyruvate (PEP) to the phosphoryl carrier protein (HPr).</text>
</comment>
<dbReference type="GO" id="GO:0005737">
    <property type="term" value="C:cytoplasm"/>
    <property type="evidence" value="ECO:0007669"/>
    <property type="project" value="UniProtKB-SubCell"/>
</dbReference>
<dbReference type="PANTHER" id="PTHR46244:SF3">
    <property type="entry name" value="PHOSPHOENOLPYRUVATE-PROTEIN PHOSPHOTRANSFERASE"/>
    <property type="match status" value="1"/>
</dbReference>
<evidence type="ECO:0000256" key="17">
    <source>
        <dbReference type="PIRNR" id="PIRNR000732"/>
    </source>
</evidence>
<evidence type="ECO:0000256" key="8">
    <source>
        <dbReference type="ARBA" id="ARBA00022448"/>
    </source>
</evidence>
<evidence type="ECO:0000256" key="13">
    <source>
        <dbReference type="ARBA" id="ARBA00022723"/>
    </source>
</evidence>
<comment type="similarity">
    <text evidence="5 17">Belongs to the PEP-utilizing enzyme family.</text>
</comment>
<dbReference type="InterPro" id="IPR040442">
    <property type="entry name" value="Pyrv_kinase-like_dom_sf"/>
</dbReference>
<dbReference type="InterPro" id="IPR008731">
    <property type="entry name" value="PTS_EIN"/>
</dbReference>
<keyword evidence="14 17" id="KW-0418">Kinase</keyword>
<evidence type="ECO:0000259" key="22">
    <source>
        <dbReference type="Pfam" id="PF02896"/>
    </source>
</evidence>
<evidence type="ECO:0000256" key="7">
    <source>
        <dbReference type="ARBA" id="ARBA00016544"/>
    </source>
</evidence>
<dbReference type="InterPro" id="IPR050499">
    <property type="entry name" value="PEP-utilizing_PTS_enzyme"/>
</dbReference>
<keyword evidence="15 17" id="KW-0460">Magnesium</keyword>
<feature type="binding site" evidence="20">
    <location>
        <position position="450"/>
    </location>
    <ligand>
        <name>Mg(2+)</name>
        <dbReference type="ChEBI" id="CHEBI:18420"/>
    </ligand>
</feature>
<dbReference type="InterPro" id="IPR008279">
    <property type="entry name" value="PEP-util_enz_mobile_dom"/>
</dbReference>
<evidence type="ECO:0000256" key="10">
    <source>
        <dbReference type="ARBA" id="ARBA00022597"/>
    </source>
</evidence>
<feature type="binding site" evidence="19">
    <location>
        <position position="352"/>
    </location>
    <ligand>
        <name>phosphoenolpyruvate</name>
        <dbReference type="ChEBI" id="CHEBI:58702"/>
    </ligand>
</feature>
<dbReference type="Gene3D" id="3.20.20.60">
    <property type="entry name" value="Phosphoenolpyruvate-binding domains"/>
    <property type="match status" value="1"/>
</dbReference>
<feature type="domain" description="PEP-utilising enzyme C-terminal" evidence="22">
    <location>
        <begin position="272"/>
        <end position="559"/>
    </location>
</feature>
<evidence type="ECO:0000256" key="6">
    <source>
        <dbReference type="ARBA" id="ARBA00012232"/>
    </source>
</evidence>
<dbReference type="InterPro" id="IPR023151">
    <property type="entry name" value="PEP_util_CS"/>
</dbReference>
<dbReference type="EMBL" id="MKVH01000024">
    <property type="protein sequence ID" value="OJX56918.1"/>
    <property type="molecule type" value="Genomic_DNA"/>
</dbReference>
<keyword evidence="12 17" id="KW-0598">Phosphotransferase system</keyword>
<protein>
    <recommendedName>
        <fullName evidence="7 17">Phosphoenolpyruvate-protein phosphotransferase</fullName>
        <ecNumber evidence="6 17">2.7.3.9</ecNumber>
    </recommendedName>
    <alternativeName>
        <fullName evidence="16 17">Phosphotransferase system, enzyme I</fullName>
    </alternativeName>
</protein>
<feature type="active site" description="Tele-phosphohistidine intermediate" evidence="18">
    <location>
        <position position="209"/>
    </location>
</feature>
<name>A0A1M3KWX7_9BACT</name>
<comment type="subcellular location">
    <subcellularLocation>
        <location evidence="4 17">Cytoplasm</location>
    </subcellularLocation>
</comment>
<dbReference type="Gene3D" id="3.50.30.10">
    <property type="entry name" value="Phosphohistidine domain"/>
    <property type="match status" value="1"/>
</dbReference>
<comment type="catalytic activity">
    <reaction evidence="1 17">
        <text>L-histidyl-[protein] + phosphoenolpyruvate = N(pros)-phospho-L-histidyl-[protein] + pyruvate</text>
        <dbReference type="Rhea" id="RHEA:23880"/>
        <dbReference type="Rhea" id="RHEA-COMP:9745"/>
        <dbReference type="Rhea" id="RHEA-COMP:9746"/>
        <dbReference type="ChEBI" id="CHEBI:15361"/>
        <dbReference type="ChEBI" id="CHEBI:29979"/>
        <dbReference type="ChEBI" id="CHEBI:58702"/>
        <dbReference type="ChEBI" id="CHEBI:64837"/>
        <dbReference type="EC" id="2.7.3.9"/>
    </reaction>
</comment>
<dbReference type="InterPro" id="IPR015813">
    <property type="entry name" value="Pyrv/PenolPyrv_kinase-like_dom"/>
</dbReference>
<gene>
    <name evidence="24" type="ORF">BGO89_10365</name>
</gene>
<feature type="domain" description="PEP-utilising enzyme mobile" evidence="21">
    <location>
        <begin position="175"/>
        <end position="245"/>
    </location>
</feature>
<evidence type="ECO:0000256" key="19">
    <source>
        <dbReference type="PIRSR" id="PIRSR000732-2"/>
    </source>
</evidence>
<evidence type="ECO:0000256" key="15">
    <source>
        <dbReference type="ARBA" id="ARBA00022842"/>
    </source>
</evidence>
<reference evidence="24 25" key="1">
    <citation type="submission" date="2016-09" db="EMBL/GenBank/DDBJ databases">
        <title>Genome-resolved meta-omics ties microbial dynamics to process performance in biotechnology for thiocyanate degradation.</title>
        <authorList>
            <person name="Kantor R.S."/>
            <person name="Huddy R.J."/>
            <person name="Iyer R."/>
            <person name="Thomas B.C."/>
            <person name="Brown C.T."/>
            <person name="Anantharaman K."/>
            <person name="Tringe S."/>
            <person name="Hettich R.L."/>
            <person name="Harrison S.T."/>
            <person name="Banfield J.F."/>
        </authorList>
    </citation>
    <scope>NUCLEOTIDE SEQUENCE [LARGE SCALE GENOMIC DNA]</scope>
    <source>
        <strain evidence="24">59-99</strain>
    </source>
</reference>
<dbReference type="Gene3D" id="1.10.274.10">
    <property type="entry name" value="PtsI, HPr-binding domain"/>
    <property type="match status" value="1"/>
</dbReference>
<dbReference type="AlphaFoldDB" id="A0A1M3KWX7"/>
<evidence type="ECO:0000313" key="24">
    <source>
        <dbReference type="EMBL" id="OJX56918.1"/>
    </source>
</evidence>
<dbReference type="SUPFAM" id="SSF47831">
    <property type="entry name" value="Enzyme I of the PEP:sugar phosphotransferase system HPr-binding (sub)domain"/>
    <property type="match status" value="1"/>
</dbReference>
<dbReference type="PRINTS" id="PR01736">
    <property type="entry name" value="PHPHTRNFRASE"/>
</dbReference>
<dbReference type="Pfam" id="PF05524">
    <property type="entry name" value="PEP-utilisers_N"/>
    <property type="match status" value="1"/>
</dbReference>
<feature type="domain" description="Phosphotransferase system enzyme I N-terminal" evidence="23">
    <location>
        <begin position="27"/>
        <end position="148"/>
    </location>
</feature>
<sequence length="598" mass="65591">MRDGLQIRRPAEFMIRTTAPYGQHILKGVPASPGIAIGHAFVLSIDSPSVSQDHISPDRVTDEVGRFRVAMEAMAAELVNAIDLARVESTSVSTIIESYLLIVSDPIITGSIVKRIETGLLAESAVVQEFDVHRNILHSARDTILRERAQDFEHVKERLIATLRNRTLVHAAARNSVVVAGSITPQDMLFFKQTQTLGYVTEIGGINSHSCILARDLGIPAVIGIRNATGEISSNTTIIIDGYAGIVIVDPDERHLREYRNKLDREADYRQRLGALIKQPTVTTDGVTVTLHANIDTPEQVGAALVSGGDGIGLVRTEYLLMQRGHYPTVEEQTAWYRDIAERAFPLPVTFRAFDVGSDKFRDGIPNHEDNPALGLRGIRFLLYRPDLFEQQVTAVLRASVNRNIRFMLPMVSVLEEVEQAREIVESCKRRLTDAGIDFDSAMPLGVMIETPAAAMMADSFAKVADFLSIGTNDLAQYALATDRTNELVADIFDALHPAVLRMVAMIVDAARRNDKSVSVCGEMAGHAAATEMLVGLGLNELSVAPGLILELKHRIRSVSYADCADLVQRVLDCTTTPQVYAELAAIQQLRQEDGRPA</sequence>
<evidence type="ECO:0000256" key="14">
    <source>
        <dbReference type="ARBA" id="ARBA00022777"/>
    </source>
</evidence>
<keyword evidence="13 17" id="KW-0479">Metal-binding</keyword>
<dbReference type="Pfam" id="PF02896">
    <property type="entry name" value="PEP-utilizers_C"/>
    <property type="match status" value="1"/>
</dbReference>
<evidence type="ECO:0000256" key="1">
    <source>
        <dbReference type="ARBA" id="ARBA00000683"/>
    </source>
</evidence>
<evidence type="ECO:0000256" key="2">
    <source>
        <dbReference type="ARBA" id="ARBA00001946"/>
    </source>
</evidence>
<evidence type="ECO:0000259" key="21">
    <source>
        <dbReference type="Pfam" id="PF00391"/>
    </source>
</evidence>
<evidence type="ECO:0000259" key="23">
    <source>
        <dbReference type="Pfam" id="PF05524"/>
    </source>
</evidence>
<evidence type="ECO:0000256" key="11">
    <source>
        <dbReference type="ARBA" id="ARBA00022679"/>
    </source>
</evidence>
<dbReference type="InterPro" id="IPR024692">
    <property type="entry name" value="PTS_EI"/>
</dbReference>
<feature type="binding site" evidence="19">
    <location>
        <position position="316"/>
    </location>
    <ligand>
        <name>phosphoenolpyruvate</name>
        <dbReference type="ChEBI" id="CHEBI:58702"/>
    </ligand>
</feature>
<accession>A0A1M3KWX7</accession>
<keyword evidence="9 17" id="KW-0963">Cytoplasm</keyword>
<dbReference type="GO" id="GO:0046872">
    <property type="term" value="F:metal ion binding"/>
    <property type="evidence" value="ECO:0007669"/>
    <property type="project" value="UniProtKB-KW"/>
</dbReference>
<keyword evidence="24" id="KW-0670">Pyruvate</keyword>
<dbReference type="InterPro" id="IPR036637">
    <property type="entry name" value="Phosphohistidine_dom_sf"/>
</dbReference>
<feature type="binding site" evidence="19">
    <location>
        <begin position="473"/>
        <end position="474"/>
    </location>
    <ligand>
        <name>phosphoenolpyruvate</name>
        <dbReference type="ChEBI" id="CHEBI:58702"/>
    </ligand>
</feature>
<dbReference type="EC" id="2.7.3.9" evidence="6 17"/>
<dbReference type="PROSITE" id="PS00742">
    <property type="entry name" value="PEP_ENZYMES_2"/>
    <property type="match status" value="1"/>
</dbReference>
<comment type="cofactor">
    <cofactor evidence="2 17 20">
        <name>Mg(2+)</name>
        <dbReference type="ChEBI" id="CHEBI:18420"/>
    </cofactor>
</comment>
<evidence type="ECO:0000256" key="18">
    <source>
        <dbReference type="PIRSR" id="PIRSR000732-1"/>
    </source>
</evidence>
<dbReference type="STRING" id="1895771.BGO89_10365"/>
<dbReference type="SUPFAM" id="SSF51621">
    <property type="entry name" value="Phosphoenolpyruvate/pyruvate domain"/>
    <property type="match status" value="1"/>
</dbReference>
<evidence type="ECO:0000256" key="16">
    <source>
        <dbReference type="ARBA" id="ARBA00033235"/>
    </source>
</evidence>
<evidence type="ECO:0000256" key="9">
    <source>
        <dbReference type="ARBA" id="ARBA00022490"/>
    </source>
</evidence>
<dbReference type="GO" id="GO:0016301">
    <property type="term" value="F:kinase activity"/>
    <property type="evidence" value="ECO:0007669"/>
    <property type="project" value="UniProtKB-KW"/>
</dbReference>
<dbReference type="SUPFAM" id="SSF52009">
    <property type="entry name" value="Phosphohistidine domain"/>
    <property type="match status" value="1"/>
</dbReference>